<dbReference type="Proteomes" id="UP000045782">
    <property type="component" value="Unassembled WGS sequence"/>
</dbReference>
<reference evidence="2 3" key="1">
    <citation type="submission" date="2015-03" db="EMBL/GenBank/DDBJ databases">
        <authorList>
            <person name="Murphy D."/>
        </authorList>
    </citation>
    <scope>NUCLEOTIDE SEQUENCE [LARGE SCALE GENOMIC DNA]</scope>
    <source>
        <strain evidence="2 3">PAP088</strain>
    </source>
</reference>
<dbReference type="SUPFAM" id="SSF52540">
    <property type="entry name" value="P-loop containing nucleoside triphosphate hydrolases"/>
    <property type="match status" value="1"/>
</dbReference>
<keyword evidence="1" id="KW-0472">Membrane</keyword>
<gene>
    <name evidence="2" type="ORF">ERS075579_04694</name>
</gene>
<evidence type="ECO:0000256" key="1">
    <source>
        <dbReference type="SAM" id="Phobius"/>
    </source>
</evidence>
<name>A0A0U0ZSZ6_9MYCO</name>
<dbReference type="EMBL" id="CSWP01000012">
    <property type="protein sequence ID" value="CPV70014.1"/>
    <property type="molecule type" value="Genomic_DNA"/>
</dbReference>
<organism evidence="2 3">
    <name type="scientific">Mycobacteroides abscessus</name>
    <dbReference type="NCBI Taxonomy" id="36809"/>
    <lineage>
        <taxon>Bacteria</taxon>
        <taxon>Bacillati</taxon>
        <taxon>Actinomycetota</taxon>
        <taxon>Actinomycetes</taxon>
        <taxon>Mycobacteriales</taxon>
        <taxon>Mycobacteriaceae</taxon>
        <taxon>Mycobacteroides</taxon>
    </lineage>
</organism>
<evidence type="ECO:0000313" key="2">
    <source>
        <dbReference type="EMBL" id="CPV70014.1"/>
    </source>
</evidence>
<accession>A0A0U0ZSZ6</accession>
<feature type="transmembrane region" description="Helical" evidence="1">
    <location>
        <begin position="21"/>
        <end position="39"/>
    </location>
</feature>
<proteinExistence type="predicted"/>
<evidence type="ECO:0000313" key="3">
    <source>
        <dbReference type="Proteomes" id="UP000045782"/>
    </source>
</evidence>
<dbReference type="CDD" id="cd01127">
    <property type="entry name" value="TrwB_TraG_TraD_VirD4"/>
    <property type="match status" value="1"/>
</dbReference>
<keyword evidence="1" id="KW-1133">Transmembrane helix</keyword>
<sequence length="596" mass="65647">MCAQIDRDTSGFTRASHQSQALCLGCLGVGGMLAPIAVYGWESPIPIAFGWAAAAAGAHAFWKARENWRAHRRELAGGLLIDGHPAALDLSDVPPMFLQHGELHEDLRRLLDVAAAKFPEKLVLDTDQVEFEDDGKGGRKLVSWGFRCLESGFITDSGMHERLHRTFTKALGGIWAPSSDPREDTFGGSRKSSIPKLIFPPAWRVASTVEEAKRAYTGWEFKVGVAAGGELGVCLEKMAHVKVIGETGSGKSVAVRSWLEQFRAMLWMLILADGKGADYAGYFAPQMGDHGLPVPGTVAVGLGSSAKGMSYVGAVVLAYQIMQERQEGSLEGKIKDPENWNSFIPVLLVMDEIKGMREKWKNNLSKADAKAIESMVTEITALGRELRVHVMLISQDARDQSIPGVWNSNLPLTISLGKPSDMTMDKAFEESAVPKVRMVRESMDPKIKGRCLIASVDPVTGAADATEYQGYLGYSPGESWDNAKLPPEAKQKWPQFKEQVSDRVPRMYSRQWFRIDEKSELQQALEKKGEPDRGYIDFDMFTVEEIKRMERVPLDMRGADGVIVPDPAMAKYDPSSREYVCLPPPSSSGKKIIGEL</sequence>
<dbReference type="AlphaFoldDB" id="A0A0U0ZSZ6"/>
<dbReference type="Gene3D" id="3.40.50.300">
    <property type="entry name" value="P-loop containing nucleotide triphosphate hydrolases"/>
    <property type="match status" value="1"/>
</dbReference>
<protein>
    <submittedName>
        <fullName evidence="2">DNA segregation ATPase, FtsK/SpoIIIE family</fullName>
    </submittedName>
</protein>
<dbReference type="InterPro" id="IPR027417">
    <property type="entry name" value="P-loop_NTPase"/>
</dbReference>
<keyword evidence="1" id="KW-0812">Transmembrane</keyword>